<dbReference type="InterPro" id="IPR010640">
    <property type="entry name" value="Low_temperature_requirement_A"/>
</dbReference>
<dbReference type="PANTHER" id="PTHR36840">
    <property type="entry name" value="BLL5714 PROTEIN"/>
    <property type="match status" value="1"/>
</dbReference>
<feature type="transmembrane region" description="Helical" evidence="1">
    <location>
        <begin position="106"/>
        <end position="125"/>
    </location>
</feature>
<feature type="transmembrane region" description="Helical" evidence="1">
    <location>
        <begin position="262"/>
        <end position="284"/>
    </location>
</feature>
<evidence type="ECO:0000313" key="2">
    <source>
        <dbReference type="EMBL" id="HAN24395.1"/>
    </source>
</evidence>
<dbReference type="OrthoDB" id="7698234at2"/>
<feature type="transmembrane region" description="Helical" evidence="1">
    <location>
        <begin position="77"/>
        <end position="100"/>
    </location>
</feature>
<keyword evidence="1" id="KW-0472">Membrane</keyword>
<dbReference type="AlphaFoldDB" id="A0A3C1KCM0"/>
<sequence length="377" mass="40872">MTGRDPHERGRTASTLELFFDLVFVVAVSLSSQALHHLYADGHAAQGALGYLMVFFAIWWAWMNFTWFAASFDTDDWLYRIMTILQMAGVLVLAAGAGPAMEHYDFTLVTIGYVVMRLALVGQWVRAAISDQSLRGTALRYAIGIVIVQILWLARLTLPPVAGFIGFFVLVIAEIAVPVFAERHRATPWNPHHITERYGLFTLILLGESILASTNAVLEAAEAGDHIPELLSISAFGLITAAGMWWVYFARTHRHHTSALGTSLLFGYFHYVIFAAAGAFSAGIEVEIDVASGHSALTPIAAAATFTVPVALYLLSVWWLTTRHTLTRIGNALYLLGVLTVLAGTISGNLSTTALTAVGLVLAAIATEVGEREQAAN</sequence>
<feature type="transmembrane region" description="Helical" evidence="1">
    <location>
        <begin position="48"/>
        <end position="70"/>
    </location>
</feature>
<keyword evidence="1" id="KW-1133">Transmembrane helix</keyword>
<proteinExistence type="predicted"/>
<keyword evidence="1" id="KW-0812">Transmembrane</keyword>
<feature type="transmembrane region" description="Helical" evidence="1">
    <location>
        <begin position="161"/>
        <end position="180"/>
    </location>
</feature>
<gene>
    <name evidence="2" type="ORF">DCP95_07460</name>
</gene>
<reference evidence="2 3" key="1">
    <citation type="journal article" date="2018" name="Nat. Biotechnol.">
        <title>A standardized bacterial taxonomy based on genome phylogeny substantially revises the tree of life.</title>
        <authorList>
            <person name="Parks D.H."/>
            <person name="Chuvochina M."/>
            <person name="Waite D.W."/>
            <person name="Rinke C."/>
            <person name="Skarshewski A."/>
            <person name="Chaumeil P.A."/>
            <person name="Hugenholtz P."/>
        </authorList>
    </citation>
    <scope>NUCLEOTIDE SEQUENCE [LARGE SCALE GENOMIC DNA]</scope>
    <source>
        <strain evidence="2">UBA9152</strain>
    </source>
</reference>
<feature type="transmembrane region" description="Helical" evidence="1">
    <location>
        <begin position="18"/>
        <end position="36"/>
    </location>
</feature>
<feature type="transmembrane region" description="Helical" evidence="1">
    <location>
        <begin position="296"/>
        <end position="320"/>
    </location>
</feature>
<evidence type="ECO:0000313" key="3">
    <source>
        <dbReference type="Proteomes" id="UP000257479"/>
    </source>
</evidence>
<feature type="transmembrane region" description="Helical" evidence="1">
    <location>
        <begin position="200"/>
        <end position="218"/>
    </location>
</feature>
<organism evidence="2 3">
    <name type="scientific">Microbacterium ginsengisoli</name>
    <dbReference type="NCBI Taxonomy" id="400772"/>
    <lineage>
        <taxon>Bacteria</taxon>
        <taxon>Bacillati</taxon>
        <taxon>Actinomycetota</taxon>
        <taxon>Actinomycetes</taxon>
        <taxon>Micrococcales</taxon>
        <taxon>Microbacteriaceae</taxon>
        <taxon>Microbacterium</taxon>
    </lineage>
</organism>
<name>A0A3C1KCM0_9MICO</name>
<feature type="transmembrane region" description="Helical" evidence="1">
    <location>
        <begin position="332"/>
        <end position="365"/>
    </location>
</feature>
<dbReference type="PANTHER" id="PTHR36840:SF1">
    <property type="entry name" value="BLL5714 PROTEIN"/>
    <property type="match status" value="1"/>
</dbReference>
<evidence type="ECO:0000256" key="1">
    <source>
        <dbReference type="SAM" id="Phobius"/>
    </source>
</evidence>
<dbReference type="Pfam" id="PF06772">
    <property type="entry name" value="LtrA"/>
    <property type="match status" value="1"/>
</dbReference>
<feature type="transmembrane region" description="Helical" evidence="1">
    <location>
        <begin position="230"/>
        <end position="250"/>
    </location>
</feature>
<dbReference type="Proteomes" id="UP000257479">
    <property type="component" value="Unassembled WGS sequence"/>
</dbReference>
<feature type="transmembrane region" description="Helical" evidence="1">
    <location>
        <begin position="137"/>
        <end position="155"/>
    </location>
</feature>
<dbReference type="EMBL" id="DMNG01000126">
    <property type="protein sequence ID" value="HAN24395.1"/>
    <property type="molecule type" value="Genomic_DNA"/>
</dbReference>
<accession>A0A3C1KCM0</accession>
<comment type="caution">
    <text evidence="2">The sequence shown here is derived from an EMBL/GenBank/DDBJ whole genome shotgun (WGS) entry which is preliminary data.</text>
</comment>
<protein>
    <submittedName>
        <fullName evidence="2">Low temperature requirement protein A</fullName>
    </submittedName>
</protein>